<dbReference type="OrthoDB" id="9130166at2"/>
<dbReference type="KEGG" id="tvl:FAZ95_12360"/>
<feature type="chain" id="PRO_5020844030" description="Lysozyme inhibitor LprI N-terminal domain-containing protein" evidence="1">
    <location>
        <begin position="19"/>
        <end position="148"/>
    </location>
</feature>
<dbReference type="AlphaFoldDB" id="A0A4P8ILU5"/>
<gene>
    <name evidence="2" type="ORF">FAZ95_12360</name>
</gene>
<keyword evidence="3" id="KW-1185">Reference proteome</keyword>
<dbReference type="PROSITE" id="PS51257">
    <property type="entry name" value="PROKAR_LIPOPROTEIN"/>
    <property type="match status" value="1"/>
</dbReference>
<dbReference type="EMBL" id="CP040077">
    <property type="protein sequence ID" value="QCP49898.1"/>
    <property type="molecule type" value="Genomic_DNA"/>
</dbReference>
<dbReference type="RefSeq" id="WP_137332722.1">
    <property type="nucleotide sequence ID" value="NZ_CP040077.1"/>
</dbReference>
<feature type="signal peptide" evidence="1">
    <location>
        <begin position="1"/>
        <end position="18"/>
    </location>
</feature>
<evidence type="ECO:0008006" key="4">
    <source>
        <dbReference type="Google" id="ProtNLM"/>
    </source>
</evidence>
<protein>
    <recommendedName>
        <fullName evidence="4">Lysozyme inhibitor LprI N-terminal domain-containing protein</fullName>
    </recommendedName>
</protein>
<keyword evidence="1" id="KW-0732">Signal</keyword>
<dbReference type="Proteomes" id="UP000298656">
    <property type="component" value="Chromosome 1"/>
</dbReference>
<evidence type="ECO:0000256" key="1">
    <source>
        <dbReference type="SAM" id="SignalP"/>
    </source>
</evidence>
<evidence type="ECO:0000313" key="3">
    <source>
        <dbReference type="Proteomes" id="UP000298656"/>
    </source>
</evidence>
<name>A0A4P8ILU5_9BURK</name>
<proteinExistence type="predicted"/>
<reference evidence="2 3" key="1">
    <citation type="submission" date="2019-05" db="EMBL/GenBank/DDBJ databases">
        <title>Burkholderia sp. DHOD12, isolated from subtropical forest soil.</title>
        <authorList>
            <person name="Gao Z.-H."/>
            <person name="Qiu L.-H."/>
        </authorList>
    </citation>
    <scope>NUCLEOTIDE SEQUENCE [LARGE SCALE GENOMIC DNA]</scope>
    <source>
        <strain evidence="2 3">DHOD12</strain>
    </source>
</reference>
<accession>A0A4P8ILU5</accession>
<evidence type="ECO:0000313" key="2">
    <source>
        <dbReference type="EMBL" id="QCP49898.1"/>
    </source>
</evidence>
<sequence>MKLFLPATIAFVSLSVLAGCATQAQLDAFRQSEIALQEARQQAFVECSTEPQCSRVWMLARHYVEARSATGIRRADDSVIEAAAPHTFGVAYFRAEKEAGDGVSIIHLRGMCRGMYSSDGGPGWMYASCAEQIREAEMQFRGFIDEAQ</sequence>
<organism evidence="2 3">
    <name type="scientific">Trinickia violacea</name>
    <dbReference type="NCBI Taxonomy" id="2571746"/>
    <lineage>
        <taxon>Bacteria</taxon>
        <taxon>Pseudomonadati</taxon>
        <taxon>Pseudomonadota</taxon>
        <taxon>Betaproteobacteria</taxon>
        <taxon>Burkholderiales</taxon>
        <taxon>Burkholderiaceae</taxon>
        <taxon>Trinickia</taxon>
    </lineage>
</organism>